<evidence type="ECO:0000313" key="2">
    <source>
        <dbReference type="Proteomes" id="UP001461498"/>
    </source>
</evidence>
<proteinExistence type="predicted"/>
<accession>A0AAW1DAK3</accession>
<reference evidence="1 2" key="1">
    <citation type="submission" date="2022-12" db="EMBL/GenBank/DDBJ databases">
        <title>Chromosome-level genome assembly of true bugs.</title>
        <authorList>
            <person name="Ma L."/>
            <person name="Li H."/>
        </authorList>
    </citation>
    <scope>NUCLEOTIDE SEQUENCE [LARGE SCALE GENOMIC DNA]</scope>
    <source>
        <strain evidence="1">Lab_2022b</strain>
    </source>
</reference>
<name>A0AAW1DAK3_9HEMI</name>
<protein>
    <submittedName>
        <fullName evidence="1">Uncharacterized protein</fullName>
    </submittedName>
</protein>
<sequence>MLHSTSQTPLSIMTSILLMYPKSQTPSIATSTILSHSAQNPLVKSLSYFTLPSRRLCCRWPRVLLRD</sequence>
<dbReference type="Proteomes" id="UP001461498">
    <property type="component" value="Unassembled WGS sequence"/>
</dbReference>
<comment type="caution">
    <text evidence="1">The sequence shown here is derived from an EMBL/GenBank/DDBJ whole genome shotgun (WGS) entry which is preliminary data.</text>
</comment>
<gene>
    <name evidence="1" type="ORF">O3M35_009464</name>
</gene>
<evidence type="ECO:0000313" key="1">
    <source>
        <dbReference type="EMBL" id="KAK9505395.1"/>
    </source>
</evidence>
<keyword evidence="2" id="KW-1185">Reference proteome</keyword>
<organism evidence="1 2">
    <name type="scientific">Rhynocoris fuscipes</name>
    <dbReference type="NCBI Taxonomy" id="488301"/>
    <lineage>
        <taxon>Eukaryota</taxon>
        <taxon>Metazoa</taxon>
        <taxon>Ecdysozoa</taxon>
        <taxon>Arthropoda</taxon>
        <taxon>Hexapoda</taxon>
        <taxon>Insecta</taxon>
        <taxon>Pterygota</taxon>
        <taxon>Neoptera</taxon>
        <taxon>Paraneoptera</taxon>
        <taxon>Hemiptera</taxon>
        <taxon>Heteroptera</taxon>
        <taxon>Panheteroptera</taxon>
        <taxon>Cimicomorpha</taxon>
        <taxon>Reduviidae</taxon>
        <taxon>Harpactorinae</taxon>
        <taxon>Harpactorini</taxon>
        <taxon>Rhynocoris</taxon>
    </lineage>
</organism>
<dbReference type="EMBL" id="JAPXFL010000006">
    <property type="protein sequence ID" value="KAK9505395.1"/>
    <property type="molecule type" value="Genomic_DNA"/>
</dbReference>
<dbReference type="AlphaFoldDB" id="A0AAW1DAK3"/>